<reference evidence="3" key="1">
    <citation type="submission" date="2016-07" db="EMBL/GenBank/DDBJ databases">
        <authorList>
            <person name="Florea S."/>
            <person name="Webb J.S."/>
            <person name="Jaromczyk J."/>
            <person name="Schardl C.L."/>
        </authorList>
    </citation>
    <scope>NUCLEOTIDE SEQUENCE [LARGE SCALE GENOMIC DNA]</scope>
    <source>
        <strain evidence="3">CDC-D5610</strain>
    </source>
</reference>
<dbReference type="EMBL" id="CP016397">
    <property type="protein sequence ID" value="ASQ46164.1"/>
    <property type="molecule type" value="Genomic_DNA"/>
</dbReference>
<keyword evidence="3" id="KW-1185">Reference proteome</keyword>
<evidence type="ECO:0000313" key="2">
    <source>
        <dbReference type="EMBL" id="ASQ46164.1"/>
    </source>
</evidence>
<protein>
    <submittedName>
        <fullName evidence="2">Uncharacterized protein</fullName>
    </submittedName>
</protein>
<evidence type="ECO:0000256" key="1">
    <source>
        <dbReference type="SAM" id="Phobius"/>
    </source>
</evidence>
<keyword evidence="1" id="KW-1133">Transmembrane helix</keyword>
<proteinExistence type="predicted"/>
<accession>A0A222P2S6</accession>
<name>A0A222P2S6_9GAMM</name>
<organism evidence="2 3">
    <name type="scientific">Legionella clemsonensis</name>
    <dbReference type="NCBI Taxonomy" id="1867846"/>
    <lineage>
        <taxon>Bacteria</taxon>
        <taxon>Pseudomonadati</taxon>
        <taxon>Pseudomonadota</taxon>
        <taxon>Gammaproteobacteria</taxon>
        <taxon>Legionellales</taxon>
        <taxon>Legionellaceae</taxon>
        <taxon>Legionella</taxon>
    </lineage>
</organism>
<dbReference type="OrthoDB" id="5637237at2"/>
<feature type="transmembrane region" description="Helical" evidence="1">
    <location>
        <begin position="288"/>
        <end position="307"/>
    </location>
</feature>
<keyword evidence="1" id="KW-0812">Transmembrane</keyword>
<gene>
    <name evidence="2" type="ORF">clem_08060</name>
</gene>
<dbReference type="RefSeq" id="WP_094091143.1">
    <property type="nucleotide sequence ID" value="NZ_CP016397.1"/>
</dbReference>
<sequence>MNKNKLLFEFLAELIDVEIKKYVSLASRGIGPDARLNAALVYDEVNELLFFGKRLLDEIQANKDADQIDDSVFYNLFDQVKFYIEQEHLRAYAGKLLDENNIHTTVDTRTSKQLEVLAEIAAYAEVDLSIRSKPVTEIQKQCQFDSAKIIKCILTLAKKVRENPHMEFDEKIPPHAQAILRRNAATRYHQVAKEIDELYQKCELVLKDSPLEACVSLLTKEEAWAHSAKHQGQLNILLERYKSLEPGSRLFSPTHTWLEVAAISSKAEGYQPHKQIAAAKSLFSSRHVLFGGVIIASSCVLALLSYFSTQLEENYPSLQL</sequence>
<dbReference type="KEGG" id="lcd:clem_08060"/>
<dbReference type="Proteomes" id="UP000201728">
    <property type="component" value="Chromosome"/>
</dbReference>
<keyword evidence="1" id="KW-0472">Membrane</keyword>
<dbReference type="AlphaFoldDB" id="A0A222P2S6"/>
<evidence type="ECO:0000313" key="3">
    <source>
        <dbReference type="Proteomes" id="UP000201728"/>
    </source>
</evidence>